<sequence>MSFNESQDIFSPTDPFGDFDFSRPRPRVNGAKLRLPQLPGNFVTLPCSLHRWVNETCIEVKCSDGVVVKVTVPKGTVLIGPYLELIVLVYGPTQLELAYRPTEMGNSLDMSIVNTVICLMWAHSDIFFDSSQL</sequence>
<gene>
    <name evidence="2" type="ORF">CALCODRAFT_506425</name>
</gene>
<accession>A0A165J0S7</accession>
<evidence type="ECO:0000313" key="3">
    <source>
        <dbReference type="Proteomes" id="UP000076842"/>
    </source>
</evidence>
<proteinExistence type="predicted"/>
<protein>
    <submittedName>
        <fullName evidence="2">Uncharacterized protein</fullName>
    </submittedName>
</protein>
<dbReference type="Proteomes" id="UP000076842">
    <property type="component" value="Unassembled WGS sequence"/>
</dbReference>
<dbReference type="InParanoid" id="A0A165J0S7"/>
<reference evidence="2 3" key="1">
    <citation type="journal article" date="2016" name="Mol. Biol. Evol.">
        <title>Comparative Genomics of Early-Diverging Mushroom-Forming Fungi Provides Insights into the Origins of Lignocellulose Decay Capabilities.</title>
        <authorList>
            <person name="Nagy L.G."/>
            <person name="Riley R."/>
            <person name="Tritt A."/>
            <person name="Adam C."/>
            <person name="Daum C."/>
            <person name="Floudas D."/>
            <person name="Sun H."/>
            <person name="Yadav J.S."/>
            <person name="Pangilinan J."/>
            <person name="Larsson K.H."/>
            <person name="Matsuura K."/>
            <person name="Barry K."/>
            <person name="Labutti K."/>
            <person name="Kuo R."/>
            <person name="Ohm R.A."/>
            <person name="Bhattacharya S.S."/>
            <person name="Shirouzu T."/>
            <person name="Yoshinaga Y."/>
            <person name="Martin F.M."/>
            <person name="Grigoriev I.V."/>
            <person name="Hibbett D.S."/>
        </authorList>
    </citation>
    <scope>NUCLEOTIDE SEQUENCE [LARGE SCALE GENOMIC DNA]</scope>
    <source>
        <strain evidence="2 3">HHB12733</strain>
    </source>
</reference>
<evidence type="ECO:0000313" key="2">
    <source>
        <dbReference type="EMBL" id="KZT61219.1"/>
    </source>
</evidence>
<dbReference type="EMBL" id="KV423925">
    <property type="protein sequence ID" value="KZT61219.1"/>
    <property type="molecule type" value="Genomic_DNA"/>
</dbReference>
<dbReference type="AlphaFoldDB" id="A0A165J0S7"/>
<dbReference type="InterPro" id="IPR012340">
    <property type="entry name" value="NA-bd_OB-fold"/>
</dbReference>
<feature type="region of interest" description="Disordered" evidence="1">
    <location>
        <begin position="1"/>
        <end position="22"/>
    </location>
</feature>
<dbReference type="Gene3D" id="2.40.50.140">
    <property type="entry name" value="Nucleic acid-binding proteins"/>
    <property type="match status" value="1"/>
</dbReference>
<keyword evidence="3" id="KW-1185">Reference proteome</keyword>
<name>A0A165J0S7_9BASI</name>
<organism evidence="2 3">
    <name type="scientific">Calocera cornea HHB12733</name>
    <dbReference type="NCBI Taxonomy" id="1353952"/>
    <lineage>
        <taxon>Eukaryota</taxon>
        <taxon>Fungi</taxon>
        <taxon>Dikarya</taxon>
        <taxon>Basidiomycota</taxon>
        <taxon>Agaricomycotina</taxon>
        <taxon>Dacrymycetes</taxon>
        <taxon>Dacrymycetales</taxon>
        <taxon>Dacrymycetaceae</taxon>
        <taxon>Calocera</taxon>
    </lineage>
</organism>
<feature type="compositionally biased region" description="Polar residues" evidence="1">
    <location>
        <begin position="1"/>
        <end position="10"/>
    </location>
</feature>
<evidence type="ECO:0000256" key="1">
    <source>
        <dbReference type="SAM" id="MobiDB-lite"/>
    </source>
</evidence>